<reference evidence="8" key="1">
    <citation type="submission" date="2012-06" db="EMBL/GenBank/DDBJ databases">
        <title>Complete sequence of chromosome of Desulfomonile tiedjei DSM 6799.</title>
        <authorList>
            <person name="Lucas S."/>
            <person name="Copeland A."/>
            <person name="Lapidus A."/>
            <person name="Glavina del Rio T."/>
            <person name="Dalin E."/>
            <person name="Tice H."/>
            <person name="Bruce D."/>
            <person name="Goodwin L."/>
            <person name="Pitluck S."/>
            <person name="Peters L."/>
            <person name="Ovchinnikova G."/>
            <person name="Zeytun A."/>
            <person name="Lu M."/>
            <person name="Kyrpides N."/>
            <person name="Mavromatis K."/>
            <person name="Ivanova N."/>
            <person name="Brettin T."/>
            <person name="Detter J.C."/>
            <person name="Han C."/>
            <person name="Larimer F."/>
            <person name="Land M."/>
            <person name="Hauser L."/>
            <person name="Markowitz V."/>
            <person name="Cheng J.-F."/>
            <person name="Hugenholtz P."/>
            <person name="Woyke T."/>
            <person name="Wu D."/>
            <person name="Spring S."/>
            <person name="Schroeder M."/>
            <person name="Brambilla E."/>
            <person name="Klenk H.-P."/>
            <person name="Eisen J.A."/>
        </authorList>
    </citation>
    <scope>NUCLEOTIDE SEQUENCE [LARGE SCALE GENOMIC DNA]</scope>
    <source>
        <strain evidence="8">ATCC 49306 / DSM 6799 / DCB-1</strain>
    </source>
</reference>
<feature type="domain" description="Multidrug resistance protein MdtA-like barrel-sandwich hybrid" evidence="5">
    <location>
        <begin position="96"/>
        <end position="219"/>
    </location>
</feature>
<dbReference type="GO" id="GO:1990281">
    <property type="term" value="C:efflux pump complex"/>
    <property type="evidence" value="ECO:0007669"/>
    <property type="project" value="TreeGrafter"/>
</dbReference>
<evidence type="ECO:0000313" key="8">
    <source>
        <dbReference type="Proteomes" id="UP000006055"/>
    </source>
</evidence>
<evidence type="ECO:0000256" key="3">
    <source>
        <dbReference type="SAM" id="MobiDB-lite"/>
    </source>
</evidence>
<sequence>MEYATFARKRYLVYFIVVSAFFTAFIPWGGAEQSTATSVETDRSVPSPHPGAAQNESPTPWKTPPPAVPSERLIREEIPFSRTSPRIEATIVNPFRKAEVPAEIPGVISVLNFEEGDLVKEGQIVMELDSKQYQLDFEKAREKLAALEIAAEIAQKELKTQEELYGLDSTSLQDLLRKQGEANLAMSRAKEARAEFELAELNLKRCKIRAPFTGFIALIHKQPFEATRNLESLFYMVDSAKVFTIANVPEERMHEFTKGVKTVFWPRTGGEFKGTVDRVGKVIDPKSKTKRVWVLIPNENQALEVGMTGSLEVSK</sequence>
<dbReference type="PANTHER" id="PTHR30469">
    <property type="entry name" value="MULTIDRUG RESISTANCE PROTEIN MDTA"/>
    <property type="match status" value="1"/>
</dbReference>
<dbReference type="Gene3D" id="2.40.50.100">
    <property type="match status" value="1"/>
</dbReference>
<keyword evidence="4" id="KW-1133">Transmembrane helix</keyword>
<keyword evidence="8" id="KW-1185">Reference proteome</keyword>
<dbReference type="EMBL" id="CP003360">
    <property type="protein sequence ID" value="AFM26306.1"/>
    <property type="molecule type" value="Genomic_DNA"/>
</dbReference>
<name>I4C9R5_DESTA</name>
<evidence type="ECO:0000313" key="7">
    <source>
        <dbReference type="EMBL" id="AFM26306.1"/>
    </source>
</evidence>
<dbReference type="HOGENOM" id="CLU_882041_0_0_7"/>
<dbReference type="InterPro" id="IPR006143">
    <property type="entry name" value="RND_pump_MFP"/>
</dbReference>
<feature type="coiled-coil region" evidence="2">
    <location>
        <begin position="130"/>
        <end position="164"/>
    </location>
</feature>
<dbReference type="Gene3D" id="2.40.30.170">
    <property type="match status" value="1"/>
</dbReference>
<keyword evidence="4" id="KW-0812">Transmembrane</keyword>
<dbReference type="RefSeq" id="WP_014811434.1">
    <property type="nucleotide sequence ID" value="NC_018025.1"/>
</dbReference>
<dbReference type="AlphaFoldDB" id="I4C9R5"/>
<gene>
    <name evidence="7" type="ordered locus">Desti_3660</name>
</gene>
<dbReference type="KEGG" id="dti:Desti_3660"/>
<feature type="region of interest" description="Disordered" evidence="3">
    <location>
        <begin position="37"/>
        <end position="68"/>
    </location>
</feature>
<dbReference type="InterPro" id="IPR058792">
    <property type="entry name" value="Beta-barrel_RND_2"/>
</dbReference>
<keyword evidence="2" id="KW-0175">Coiled coil</keyword>
<accession>I4C9R5</accession>
<dbReference type="SUPFAM" id="SSF111369">
    <property type="entry name" value="HlyD-like secretion proteins"/>
    <property type="match status" value="1"/>
</dbReference>
<dbReference type="Proteomes" id="UP000006055">
    <property type="component" value="Chromosome"/>
</dbReference>
<evidence type="ECO:0000259" key="5">
    <source>
        <dbReference type="Pfam" id="PF25917"/>
    </source>
</evidence>
<dbReference type="STRING" id="706587.Desti_3660"/>
<dbReference type="InterPro" id="IPR058625">
    <property type="entry name" value="MdtA-like_BSH"/>
</dbReference>
<organism evidence="7 8">
    <name type="scientific">Desulfomonile tiedjei (strain ATCC 49306 / DSM 6799 / DCB-1)</name>
    <dbReference type="NCBI Taxonomy" id="706587"/>
    <lineage>
        <taxon>Bacteria</taxon>
        <taxon>Pseudomonadati</taxon>
        <taxon>Thermodesulfobacteriota</taxon>
        <taxon>Desulfomonilia</taxon>
        <taxon>Desulfomonilales</taxon>
        <taxon>Desulfomonilaceae</taxon>
        <taxon>Desulfomonile</taxon>
    </lineage>
</organism>
<dbReference type="NCBIfam" id="TIGR01730">
    <property type="entry name" value="RND_mfp"/>
    <property type="match status" value="1"/>
</dbReference>
<protein>
    <submittedName>
        <fullName evidence="7">RND family efflux transporter, MFP subunit</fullName>
    </submittedName>
</protein>
<dbReference type="eggNOG" id="COG0845">
    <property type="taxonomic scope" value="Bacteria"/>
</dbReference>
<dbReference type="OrthoDB" id="176710at2"/>
<feature type="transmembrane region" description="Helical" evidence="4">
    <location>
        <begin position="12"/>
        <end position="30"/>
    </location>
</feature>
<dbReference type="GO" id="GO:0015562">
    <property type="term" value="F:efflux transmembrane transporter activity"/>
    <property type="evidence" value="ECO:0007669"/>
    <property type="project" value="TreeGrafter"/>
</dbReference>
<comment type="similarity">
    <text evidence="1">Belongs to the membrane fusion protein (MFP) (TC 8.A.1) family.</text>
</comment>
<feature type="domain" description="CusB-like beta-barrel" evidence="6">
    <location>
        <begin position="245"/>
        <end position="313"/>
    </location>
</feature>
<evidence type="ECO:0000259" key="6">
    <source>
        <dbReference type="Pfam" id="PF25954"/>
    </source>
</evidence>
<keyword evidence="4" id="KW-0472">Membrane</keyword>
<dbReference type="Pfam" id="PF25954">
    <property type="entry name" value="Beta-barrel_RND_2"/>
    <property type="match status" value="1"/>
</dbReference>
<evidence type="ECO:0000256" key="1">
    <source>
        <dbReference type="ARBA" id="ARBA00009477"/>
    </source>
</evidence>
<proteinExistence type="inferred from homology"/>
<dbReference type="PANTHER" id="PTHR30469:SF38">
    <property type="entry name" value="HLYD FAMILY SECRETION PROTEIN"/>
    <property type="match status" value="1"/>
</dbReference>
<dbReference type="Pfam" id="PF25917">
    <property type="entry name" value="BSH_RND"/>
    <property type="match status" value="1"/>
</dbReference>
<dbReference type="Gene3D" id="1.10.287.470">
    <property type="entry name" value="Helix hairpin bin"/>
    <property type="match status" value="1"/>
</dbReference>
<evidence type="ECO:0000256" key="2">
    <source>
        <dbReference type="SAM" id="Coils"/>
    </source>
</evidence>
<evidence type="ECO:0000256" key="4">
    <source>
        <dbReference type="SAM" id="Phobius"/>
    </source>
</evidence>